<dbReference type="Gene3D" id="3.40.50.300">
    <property type="entry name" value="P-loop containing nucleotide triphosphate hydrolases"/>
    <property type="match status" value="1"/>
</dbReference>
<gene>
    <name evidence="9" type="ORF">WDV06_24115</name>
</gene>
<dbReference type="Gene3D" id="1.25.40.10">
    <property type="entry name" value="Tetratricopeptide repeat domain"/>
    <property type="match status" value="3"/>
</dbReference>
<evidence type="ECO:0000256" key="4">
    <source>
        <dbReference type="ARBA" id="ARBA00023125"/>
    </source>
</evidence>
<accession>A0ABW7PIC8</accession>
<evidence type="ECO:0000259" key="8">
    <source>
        <dbReference type="PROSITE" id="PS51755"/>
    </source>
</evidence>
<reference evidence="9 10" key="1">
    <citation type="submission" date="2024-03" db="EMBL/GenBank/DDBJ databases">
        <title>Whole genome sequencing of Streptomyces racemochromogenes, to identify antimicrobial biosynthetic gene clusters.</title>
        <authorList>
            <person name="Suryawanshi P."/>
            <person name="Krishnaraj P.U."/>
            <person name="Arun Y.P."/>
            <person name="Suryawanshi M.P."/>
            <person name="Rakshit O."/>
        </authorList>
    </citation>
    <scope>NUCLEOTIDE SEQUENCE [LARGE SCALE GENOMIC DNA]</scope>
    <source>
        <strain evidence="9 10">AUDT626</strain>
    </source>
</reference>
<evidence type="ECO:0000313" key="10">
    <source>
        <dbReference type="Proteomes" id="UP001610631"/>
    </source>
</evidence>
<dbReference type="EMBL" id="JBBDHD010000072">
    <property type="protein sequence ID" value="MFH7598159.1"/>
    <property type="molecule type" value="Genomic_DNA"/>
</dbReference>
<comment type="similarity">
    <text evidence="1">Belongs to the AfsR/DnrI/RedD regulatory family.</text>
</comment>
<dbReference type="CDD" id="cd15831">
    <property type="entry name" value="BTAD"/>
    <property type="match status" value="1"/>
</dbReference>
<keyword evidence="2" id="KW-0902">Two-component regulatory system</keyword>
<dbReference type="Pfam" id="PF00931">
    <property type="entry name" value="NB-ARC"/>
    <property type="match status" value="1"/>
</dbReference>
<dbReference type="InterPro" id="IPR001867">
    <property type="entry name" value="OmpR/PhoB-type_DNA-bd"/>
</dbReference>
<dbReference type="InterPro" id="IPR036388">
    <property type="entry name" value="WH-like_DNA-bd_sf"/>
</dbReference>
<dbReference type="SMART" id="SM00862">
    <property type="entry name" value="Trans_reg_C"/>
    <property type="match status" value="1"/>
</dbReference>
<feature type="compositionally biased region" description="Low complexity" evidence="7">
    <location>
        <begin position="241"/>
        <end position="258"/>
    </location>
</feature>
<feature type="domain" description="OmpR/PhoB-type" evidence="8">
    <location>
        <begin position="1"/>
        <end position="84"/>
    </location>
</feature>
<keyword evidence="10" id="KW-1185">Reference proteome</keyword>
<comment type="caution">
    <text evidence="9">The sequence shown here is derived from an EMBL/GenBank/DDBJ whole genome shotgun (WGS) entry which is preliminary data.</text>
</comment>
<dbReference type="PANTHER" id="PTHR35807:SF1">
    <property type="entry name" value="TRANSCRIPTIONAL REGULATOR REDD"/>
    <property type="match status" value="1"/>
</dbReference>
<dbReference type="SUPFAM" id="SSF52540">
    <property type="entry name" value="P-loop containing nucleoside triphosphate hydrolases"/>
    <property type="match status" value="1"/>
</dbReference>
<dbReference type="InterPro" id="IPR027417">
    <property type="entry name" value="P-loop_NTPase"/>
</dbReference>
<dbReference type="InterPro" id="IPR011990">
    <property type="entry name" value="TPR-like_helical_dom_sf"/>
</dbReference>
<dbReference type="Pfam" id="PF13424">
    <property type="entry name" value="TPR_12"/>
    <property type="match status" value="2"/>
</dbReference>
<proteinExistence type="inferred from homology"/>
<protein>
    <submittedName>
        <fullName evidence="9">BTAD domain-containing putative transcriptional regulator</fullName>
    </submittedName>
</protein>
<dbReference type="SUPFAM" id="SSF48452">
    <property type="entry name" value="TPR-like"/>
    <property type="match status" value="3"/>
</dbReference>
<dbReference type="Pfam" id="PF00486">
    <property type="entry name" value="Trans_reg_C"/>
    <property type="match status" value="1"/>
</dbReference>
<dbReference type="SMART" id="SM00028">
    <property type="entry name" value="TPR"/>
    <property type="match status" value="4"/>
</dbReference>
<evidence type="ECO:0000256" key="2">
    <source>
        <dbReference type="ARBA" id="ARBA00023012"/>
    </source>
</evidence>
<name>A0ABW7PIC8_9ACTN</name>
<evidence type="ECO:0000256" key="3">
    <source>
        <dbReference type="ARBA" id="ARBA00023015"/>
    </source>
</evidence>
<dbReference type="PROSITE" id="PS51755">
    <property type="entry name" value="OMPR_PHOB"/>
    <property type="match status" value="1"/>
</dbReference>
<keyword evidence="4 6" id="KW-0238">DNA-binding</keyword>
<dbReference type="Gene3D" id="1.10.10.10">
    <property type="entry name" value="Winged helix-like DNA-binding domain superfamily/Winged helix DNA-binding domain"/>
    <property type="match status" value="1"/>
</dbReference>
<feature type="region of interest" description="Disordered" evidence="7">
    <location>
        <begin position="235"/>
        <end position="265"/>
    </location>
</feature>
<dbReference type="InterPro" id="IPR051677">
    <property type="entry name" value="AfsR-DnrI-RedD_regulator"/>
</dbReference>
<evidence type="ECO:0000256" key="7">
    <source>
        <dbReference type="SAM" id="MobiDB-lite"/>
    </source>
</evidence>
<evidence type="ECO:0000256" key="1">
    <source>
        <dbReference type="ARBA" id="ARBA00005820"/>
    </source>
</evidence>
<feature type="DNA-binding region" description="OmpR/PhoB-type" evidence="6">
    <location>
        <begin position="1"/>
        <end position="84"/>
    </location>
</feature>
<dbReference type="InterPro" id="IPR002182">
    <property type="entry name" value="NB-ARC"/>
</dbReference>
<sequence>MTAGDRSVQVGGARQRAILALLILSPGRVVPVDTLVDVVWNGKPPATARTQVAICVAALRKTFKAEGAGDDVIVTVHPGYLLNTKEHDVDWVDFATLVGEAEQDARDGRLAEAAQSYARALALWRGPALSGVMGRPVEDEAGRLEEYRLNAFDDSTAVQLALGHHHEVAPELAAVVREHPLRERTLGHLMLALYRSGRRAEAMEAFRRVRKQFIDELGLEPGPDLQNLHDAILQDDPSLDAPKSAAPAPAAGAGSTAAEPRVVPSELPPDIPGFIGRAGELRGLDTLVSEDGGTSGPRVGLITGVAGVGKTGLAVRWAHRVHDRFPDGRLYAEMRGYDGHHTPTEAGDVLSRFLRSLGVPSDQVPPGLEERTALYRSLLAGRRMLIVLDNVRSYTQVKDLLPGVGECCVVITSREQLEELVTWPPQARVHLGVLSEKQAVDLLGAIVGESRLAGTPSEAVALAQLCDRLPLALRIAAARLASKPHWTVRHMVDRLRCERNRLDELSQGESQVRASLELSYRYLCPNAAHLYRSLGLLTAPDFAAWAAAALLDIEVRAAEGLIEQLVDAQFLEVVGIDATGHMRYRFQNLLRLYAGECAEREESEEQRWSARDRLFRTYLTLAEEAHRREYGGDYSVLHGSTVRRPLAPALTDALLVAPLEWFEAERLSLRTVIDQGAELGMDELVWDLTVSMAVLFETRNYIEDWRLCAERALAATRASGNLRGQATMLTDLGAVELRLRNLPLTAVRLEEALALHIEVGERHGEALTLRNLAIHDRMQGDLDTAMRRLEVAREIFQEVGDRSSEAHTMNNMAQIELDLGRPEAAVRHGLEAVRLSESTGRGGARGVAQSTHRLARAYLALGRAEQAQEAFLRVVHIVKEKSDMVGLSHALLGLGEARLLAGAGQQALDTLTDALDIASRISSPLVEGQINLAIGEALRSLGRSGAEEYLSAAQAIFDRIGARPWQERAALAVRSPGGRAGS</sequence>
<evidence type="ECO:0000313" key="9">
    <source>
        <dbReference type="EMBL" id="MFH7598159.1"/>
    </source>
</evidence>
<keyword evidence="3" id="KW-0805">Transcription regulation</keyword>
<keyword evidence="5" id="KW-0804">Transcription</keyword>
<dbReference type="Pfam" id="PF03704">
    <property type="entry name" value="BTAD"/>
    <property type="match status" value="1"/>
</dbReference>
<dbReference type="InterPro" id="IPR005158">
    <property type="entry name" value="BTAD"/>
</dbReference>
<evidence type="ECO:0000256" key="5">
    <source>
        <dbReference type="ARBA" id="ARBA00023163"/>
    </source>
</evidence>
<organism evidence="9 10">
    <name type="scientific">Streptomyces racemochromogenes</name>
    <dbReference type="NCBI Taxonomy" id="67353"/>
    <lineage>
        <taxon>Bacteria</taxon>
        <taxon>Bacillati</taxon>
        <taxon>Actinomycetota</taxon>
        <taxon>Actinomycetes</taxon>
        <taxon>Kitasatosporales</taxon>
        <taxon>Streptomycetaceae</taxon>
        <taxon>Streptomyces</taxon>
    </lineage>
</organism>
<evidence type="ECO:0000256" key="6">
    <source>
        <dbReference type="PROSITE-ProRule" id="PRU01091"/>
    </source>
</evidence>
<dbReference type="PRINTS" id="PR00364">
    <property type="entry name" value="DISEASERSIST"/>
</dbReference>
<dbReference type="InterPro" id="IPR019734">
    <property type="entry name" value="TPR_rpt"/>
</dbReference>
<dbReference type="SMART" id="SM01043">
    <property type="entry name" value="BTAD"/>
    <property type="match status" value="1"/>
</dbReference>
<dbReference type="RefSeq" id="WP_395511893.1">
    <property type="nucleotide sequence ID" value="NZ_JBBDHD010000072.1"/>
</dbReference>
<dbReference type="InterPro" id="IPR016032">
    <property type="entry name" value="Sig_transdc_resp-reg_C-effctor"/>
</dbReference>
<dbReference type="Proteomes" id="UP001610631">
    <property type="component" value="Unassembled WGS sequence"/>
</dbReference>
<dbReference type="SUPFAM" id="SSF46894">
    <property type="entry name" value="C-terminal effector domain of the bipartite response regulators"/>
    <property type="match status" value="1"/>
</dbReference>
<dbReference type="PANTHER" id="PTHR35807">
    <property type="entry name" value="TRANSCRIPTIONAL REGULATOR REDD-RELATED"/>
    <property type="match status" value="1"/>
</dbReference>